<evidence type="ECO:0000256" key="4">
    <source>
        <dbReference type="ARBA" id="ARBA00022490"/>
    </source>
</evidence>
<feature type="domain" description="Glycosyltransferase subfamily 4-like N-terminal" evidence="7">
    <location>
        <begin position="14"/>
        <end position="185"/>
    </location>
</feature>
<dbReference type="Gene3D" id="1.10.10.10">
    <property type="entry name" value="Winged helix-like DNA-binding domain superfamily/Winged helix DNA-binding domain"/>
    <property type="match status" value="3"/>
</dbReference>
<dbReference type="GO" id="GO:0016758">
    <property type="term" value="F:hexosyltransferase activity"/>
    <property type="evidence" value="ECO:0007669"/>
    <property type="project" value="TreeGrafter"/>
</dbReference>
<dbReference type="GO" id="GO:0006282">
    <property type="term" value="P:regulation of DNA repair"/>
    <property type="evidence" value="ECO:0007669"/>
    <property type="project" value="UniProtKB-UniRule"/>
</dbReference>
<reference evidence="9 10" key="1">
    <citation type="submission" date="2018-11" db="EMBL/GenBank/DDBJ databases">
        <title>Novel Erysipelotrichaceae bacterium isolated from small intestine of a swine.</title>
        <authorList>
            <person name="Kim J.S."/>
            <person name="Choe H."/>
            <person name="Lee Y.R."/>
            <person name="Kim K.M."/>
            <person name="Park D.S."/>
        </authorList>
    </citation>
    <scope>NUCLEOTIDE SEQUENCE [LARGE SCALE GENOMIC DNA]</scope>
    <source>
        <strain evidence="9 10">SG0102</strain>
    </source>
</reference>
<evidence type="ECO:0000256" key="5">
    <source>
        <dbReference type="HAMAP-Rule" id="MF_01114"/>
    </source>
</evidence>
<evidence type="ECO:0000256" key="3">
    <source>
        <dbReference type="ARBA" id="ARBA00018111"/>
    </source>
</evidence>
<proteinExistence type="inferred from homology"/>
<sequence>MKIAIFTDTFLPDINGVATSVSILREELIAHGHDVMIVTTVLPKDSDYVDRIPVIRINGLDLKHLYGYRMAPIYSSHAMKDITAFAPDVIHVQTEFGIGVFARIVGRHLHVPVVYTYHTMWEDYSHYLSGGVKPLDFVARRFIKRLSHMYGGHCQELIVPSDKAAARLYSYGIDKHINVVETGLRLGRFQKTSALEKSVQAIKTQYHLQGKFVILFLGRIAQEKSIDFLIRAMKKIMPIRRNAVLMIVGGGPDERALQDLTHELGLEADVIFTGAKESADVPAYYQAADVFVSASMTETQGLTYIEAMASGLPVFARYDDNLKDVIKDGVNGFFFHDENEYVAKLMKLDNIQKERIAKQAMADAKAHSSTIFYEKIIEVYKKALNDMQEHYKIQNIEKQKDQSYLLTIVAQKHKEKLRVSPRLIGAYGLLSGMFIDEETYQALKADSQLHEVYQAALKLLMYRDYAQGALLKRLIDKGYEEETASKVVHLLAEKGLIDDYNYAHEVIAKTLRHQGGFEKARRTLKKEGVEAQTIEDALSEFDQQEALNGAKAYAMKLVHQNRHRSQKALEMNIRQKLHSHGYSNDIIEEVMATSDFSMDEARSDALLDQAFDKAYQRLSRKYNGQELTYKLKHVLIQKGFTYEAINNKLEERGSELDGED</sequence>
<dbReference type="FunCoup" id="A0A3G9J779">
    <property type="interactions" value="268"/>
</dbReference>
<name>A0A3G9J779_9FIRM</name>
<dbReference type="Pfam" id="PF21982">
    <property type="entry name" value="RecX_HTH1"/>
    <property type="match status" value="1"/>
</dbReference>
<dbReference type="HAMAP" id="MF_01114">
    <property type="entry name" value="RecX"/>
    <property type="match status" value="1"/>
</dbReference>
<dbReference type="PANTHER" id="PTHR45947">
    <property type="entry name" value="SULFOQUINOVOSYL TRANSFERASE SQD2"/>
    <property type="match status" value="1"/>
</dbReference>
<dbReference type="SUPFAM" id="SSF53756">
    <property type="entry name" value="UDP-Glycosyltransferase/glycogen phosphorylase"/>
    <property type="match status" value="1"/>
</dbReference>
<accession>A0A3G9J779</accession>
<dbReference type="OrthoDB" id="9802525at2"/>
<dbReference type="PANTHER" id="PTHR45947:SF3">
    <property type="entry name" value="SULFOQUINOVOSYL TRANSFERASE SQD2"/>
    <property type="match status" value="1"/>
</dbReference>
<dbReference type="EMBL" id="AP019309">
    <property type="protein sequence ID" value="BBH26422.1"/>
    <property type="molecule type" value="Genomic_DNA"/>
</dbReference>
<evidence type="ECO:0000259" key="6">
    <source>
        <dbReference type="Pfam" id="PF00534"/>
    </source>
</evidence>
<organism evidence="9 10">
    <name type="scientific">Intestinibaculum porci</name>
    <dbReference type="NCBI Taxonomy" id="2487118"/>
    <lineage>
        <taxon>Bacteria</taxon>
        <taxon>Bacillati</taxon>
        <taxon>Bacillota</taxon>
        <taxon>Erysipelotrichia</taxon>
        <taxon>Erysipelotrichales</taxon>
        <taxon>Erysipelotrichaceae</taxon>
        <taxon>Intestinibaculum</taxon>
    </lineage>
</organism>
<dbReference type="KEGG" id="ebm:SG0102_13560"/>
<dbReference type="InterPro" id="IPR028098">
    <property type="entry name" value="Glyco_trans_4-like_N"/>
</dbReference>
<dbReference type="InterPro" id="IPR003783">
    <property type="entry name" value="Regulatory_RecX"/>
</dbReference>
<dbReference type="GO" id="GO:0005737">
    <property type="term" value="C:cytoplasm"/>
    <property type="evidence" value="ECO:0007669"/>
    <property type="project" value="UniProtKB-SubCell"/>
</dbReference>
<evidence type="ECO:0000256" key="1">
    <source>
        <dbReference type="ARBA" id="ARBA00004496"/>
    </source>
</evidence>
<feature type="domain" description="RecX first three-helical" evidence="8">
    <location>
        <begin position="453"/>
        <end position="489"/>
    </location>
</feature>
<evidence type="ECO:0000259" key="7">
    <source>
        <dbReference type="Pfam" id="PF13439"/>
    </source>
</evidence>
<dbReference type="InterPro" id="IPR053926">
    <property type="entry name" value="RecX_HTH_1st"/>
</dbReference>
<dbReference type="AlphaFoldDB" id="A0A3G9J779"/>
<evidence type="ECO:0000256" key="2">
    <source>
        <dbReference type="ARBA" id="ARBA00009695"/>
    </source>
</evidence>
<dbReference type="Gene3D" id="3.40.50.2000">
    <property type="entry name" value="Glycogen Phosphorylase B"/>
    <property type="match status" value="2"/>
</dbReference>
<dbReference type="Pfam" id="PF00534">
    <property type="entry name" value="Glycos_transf_1"/>
    <property type="match status" value="1"/>
</dbReference>
<evidence type="ECO:0000259" key="8">
    <source>
        <dbReference type="Pfam" id="PF21982"/>
    </source>
</evidence>
<dbReference type="Pfam" id="PF13439">
    <property type="entry name" value="Glyco_transf_4"/>
    <property type="match status" value="1"/>
</dbReference>
<protein>
    <recommendedName>
        <fullName evidence="3 5">Regulatory protein RecX</fullName>
    </recommendedName>
</protein>
<dbReference type="RefSeq" id="WP_125119292.1">
    <property type="nucleotide sequence ID" value="NZ_AP019309.1"/>
</dbReference>
<comment type="function">
    <text evidence="5">Modulates RecA activity.</text>
</comment>
<dbReference type="InParanoid" id="A0A3G9J779"/>
<comment type="subcellular location">
    <subcellularLocation>
        <location evidence="1 5">Cytoplasm</location>
    </subcellularLocation>
</comment>
<gene>
    <name evidence="5" type="primary">recX</name>
    <name evidence="9" type="ORF">SG0102_13560</name>
</gene>
<dbReference type="Proteomes" id="UP000268059">
    <property type="component" value="Chromosome"/>
</dbReference>
<feature type="domain" description="Glycosyl transferase family 1" evidence="6">
    <location>
        <begin position="209"/>
        <end position="355"/>
    </location>
</feature>
<dbReference type="InterPro" id="IPR036388">
    <property type="entry name" value="WH-like_DNA-bd_sf"/>
</dbReference>
<evidence type="ECO:0000313" key="9">
    <source>
        <dbReference type="EMBL" id="BBH26422.1"/>
    </source>
</evidence>
<evidence type="ECO:0000313" key="10">
    <source>
        <dbReference type="Proteomes" id="UP000268059"/>
    </source>
</evidence>
<comment type="similarity">
    <text evidence="2 5">Belongs to the RecX family.</text>
</comment>
<dbReference type="InterPro" id="IPR001296">
    <property type="entry name" value="Glyco_trans_1"/>
</dbReference>
<keyword evidence="10" id="KW-1185">Reference proteome</keyword>
<keyword evidence="4 5" id="KW-0963">Cytoplasm</keyword>
<dbReference type="InterPro" id="IPR050194">
    <property type="entry name" value="Glycosyltransferase_grp1"/>
</dbReference>